<keyword evidence="2" id="KW-1185">Reference proteome</keyword>
<organism evidence="1 2">
    <name type="scientific">Pleurodeles waltl</name>
    <name type="common">Iberian ribbed newt</name>
    <dbReference type="NCBI Taxonomy" id="8319"/>
    <lineage>
        <taxon>Eukaryota</taxon>
        <taxon>Metazoa</taxon>
        <taxon>Chordata</taxon>
        <taxon>Craniata</taxon>
        <taxon>Vertebrata</taxon>
        <taxon>Euteleostomi</taxon>
        <taxon>Amphibia</taxon>
        <taxon>Batrachia</taxon>
        <taxon>Caudata</taxon>
        <taxon>Salamandroidea</taxon>
        <taxon>Salamandridae</taxon>
        <taxon>Pleurodelinae</taxon>
        <taxon>Pleurodeles</taxon>
    </lineage>
</organism>
<dbReference type="AlphaFoldDB" id="A0AAV7UP96"/>
<name>A0AAV7UP96_PLEWA</name>
<reference evidence="1" key="1">
    <citation type="journal article" date="2022" name="bioRxiv">
        <title>Sequencing and chromosome-scale assembly of the giantPleurodeles waltlgenome.</title>
        <authorList>
            <person name="Brown T."/>
            <person name="Elewa A."/>
            <person name="Iarovenko S."/>
            <person name="Subramanian E."/>
            <person name="Araus A.J."/>
            <person name="Petzold A."/>
            <person name="Susuki M."/>
            <person name="Suzuki K.-i.T."/>
            <person name="Hayashi T."/>
            <person name="Toyoda A."/>
            <person name="Oliveira C."/>
            <person name="Osipova E."/>
            <person name="Leigh N.D."/>
            <person name="Simon A."/>
            <person name="Yun M.H."/>
        </authorList>
    </citation>
    <scope>NUCLEOTIDE SEQUENCE</scope>
    <source>
        <strain evidence="1">20211129_DDA</strain>
        <tissue evidence="1">Liver</tissue>
    </source>
</reference>
<comment type="caution">
    <text evidence="1">The sequence shown here is derived from an EMBL/GenBank/DDBJ whole genome shotgun (WGS) entry which is preliminary data.</text>
</comment>
<evidence type="ECO:0000313" key="2">
    <source>
        <dbReference type="Proteomes" id="UP001066276"/>
    </source>
</evidence>
<proteinExistence type="predicted"/>
<accession>A0AAV7UP96</accession>
<dbReference type="Proteomes" id="UP001066276">
    <property type="component" value="Chromosome 2_2"/>
</dbReference>
<evidence type="ECO:0000313" key="1">
    <source>
        <dbReference type="EMBL" id="KAJ1190867.1"/>
    </source>
</evidence>
<gene>
    <name evidence="1" type="ORF">NDU88_000186</name>
</gene>
<protein>
    <submittedName>
        <fullName evidence="1">Uncharacterized protein</fullName>
    </submittedName>
</protein>
<dbReference type="EMBL" id="JANPWB010000004">
    <property type="protein sequence ID" value="KAJ1190867.1"/>
    <property type="molecule type" value="Genomic_DNA"/>
</dbReference>
<sequence>MRFGTPRKGRLPGGVRRGRIGGLEVRRRRGQTECSGSQLCWYGDRLDWPVRYHSRLQNEAQLKQRRELNPMHRRWRNAAAVPGVRRELTRIK</sequence>